<evidence type="ECO:0000313" key="3">
    <source>
        <dbReference type="Proteomes" id="UP000800096"/>
    </source>
</evidence>
<organism evidence="2 3">
    <name type="scientific">Ampelomyces quisqualis</name>
    <name type="common">Powdery mildew agent</name>
    <dbReference type="NCBI Taxonomy" id="50730"/>
    <lineage>
        <taxon>Eukaryota</taxon>
        <taxon>Fungi</taxon>
        <taxon>Dikarya</taxon>
        <taxon>Ascomycota</taxon>
        <taxon>Pezizomycotina</taxon>
        <taxon>Dothideomycetes</taxon>
        <taxon>Pleosporomycetidae</taxon>
        <taxon>Pleosporales</taxon>
        <taxon>Pleosporineae</taxon>
        <taxon>Phaeosphaeriaceae</taxon>
        <taxon>Ampelomyces</taxon>
    </lineage>
</organism>
<dbReference type="Proteomes" id="UP000800096">
    <property type="component" value="Unassembled WGS sequence"/>
</dbReference>
<name>A0A6A5QBR9_AMPQU</name>
<feature type="compositionally biased region" description="Polar residues" evidence="1">
    <location>
        <begin position="15"/>
        <end position="36"/>
    </location>
</feature>
<reference evidence="2" key="1">
    <citation type="journal article" date="2020" name="Stud. Mycol.">
        <title>101 Dothideomycetes genomes: a test case for predicting lifestyles and emergence of pathogens.</title>
        <authorList>
            <person name="Haridas S."/>
            <person name="Albert R."/>
            <person name="Binder M."/>
            <person name="Bloem J."/>
            <person name="Labutti K."/>
            <person name="Salamov A."/>
            <person name="Andreopoulos B."/>
            <person name="Baker S."/>
            <person name="Barry K."/>
            <person name="Bills G."/>
            <person name="Bluhm B."/>
            <person name="Cannon C."/>
            <person name="Castanera R."/>
            <person name="Culley D."/>
            <person name="Daum C."/>
            <person name="Ezra D."/>
            <person name="Gonzalez J."/>
            <person name="Henrissat B."/>
            <person name="Kuo A."/>
            <person name="Liang C."/>
            <person name="Lipzen A."/>
            <person name="Lutzoni F."/>
            <person name="Magnuson J."/>
            <person name="Mondo S."/>
            <person name="Nolan M."/>
            <person name="Ohm R."/>
            <person name="Pangilinan J."/>
            <person name="Park H.-J."/>
            <person name="Ramirez L."/>
            <person name="Alfaro M."/>
            <person name="Sun H."/>
            <person name="Tritt A."/>
            <person name="Yoshinaga Y."/>
            <person name="Zwiers L.-H."/>
            <person name="Turgeon B."/>
            <person name="Goodwin S."/>
            <person name="Spatafora J."/>
            <person name="Crous P."/>
            <person name="Grigoriev I."/>
        </authorList>
    </citation>
    <scope>NUCLEOTIDE SEQUENCE</scope>
    <source>
        <strain evidence="2">HMLAC05119</strain>
    </source>
</reference>
<sequence length="153" mass="16970">MSMEGAEQVTVHSIRGQTGLYTSMDSPAPEQTQEPNTRAPCRLCHAIPCTASALSSRGRTHTRYAHKLHPLCIAPCRIGDPCDMLYCSLQPKGRYADTQPHSWNENSPGYPGRRLARRYYTVYTVALHKPRPTTACLSGCVGQHQSVWARADT</sequence>
<dbReference type="AlphaFoldDB" id="A0A6A5QBR9"/>
<accession>A0A6A5QBR9</accession>
<gene>
    <name evidence="2" type="ORF">BDU57DRAFT_356797</name>
</gene>
<feature type="region of interest" description="Disordered" evidence="1">
    <location>
        <begin position="1"/>
        <end position="37"/>
    </location>
</feature>
<proteinExistence type="predicted"/>
<protein>
    <submittedName>
        <fullName evidence="2">Uncharacterized protein</fullName>
    </submittedName>
</protein>
<evidence type="ECO:0000313" key="2">
    <source>
        <dbReference type="EMBL" id="KAF1912226.1"/>
    </source>
</evidence>
<dbReference type="EMBL" id="ML979140">
    <property type="protein sequence ID" value="KAF1912226.1"/>
    <property type="molecule type" value="Genomic_DNA"/>
</dbReference>
<keyword evidence="3" id="KW-1185">Reference proteome</keyword>
<evidence type="ECO:0000256" key="1">
    <source>
        <dbReference type="SAM" id="MobiDB-lite"/>
    </source>
</evidence>